<keyword evidence="2" id="KW-0732">Signal</keyword>
<name>A0A482X5V2_LAOST</name>
<feature type="region of interest" description="Disordered" evidence="1">
    <location>
        <begin position="78"/>
        <end position="126"/>
    </location>
</feature>
<dbReference type="SMR" id="A0A482X5V2"/>
<dbReference type="EMBL" id="QKKF02017343">
    <property type="protein sequence ID" value="RZF40996.1"/>
    <property type="molecule type" value="Genomic_DNA"/>
</dbReference>
<accession>A0A482X5V2</accession>
<comment type="caution">
    <text evidence="3">The sequence shown here is derived from an EMBL/GenBank/DDBJ whole genome shotgun (WGS) entry which is preliminary data.</text>
</comment>
<keyword evidence="4" id="KW-1185">Reference proteome</keyword>
<gene>
    <name evidence="3" type="ORF">LSTR_LSTR006299</name>
</gene>
<evidence type="ECO:0000256" key="1">
    <source>
        <dbReference type="SAM" id="MobiDB-lite"/>
    </source>
</evidence>
<proteinExistence type="predicted"/>
<dbReference type="InParanoid" id="A0A482X5V2"/>
<feature type="chain" id="PRO_5019729946" evidence="2">
    <location>
        <begin position="22"/>
        <end position="294"/>
    </location>
</feature>
<feature type="compositionally biased region" description="Low complexity" evidence="1">
    <location>
        <begin position="260"/>
        <end position="270"/>
    </location>
</feature>
<protein>
    <submittedName>
        <fullName evidence="3">Uncharacterized protein</fullName>
    </submittedName>
</protein>
<evidence type="ECO:0000256" key="2">
    <source>
        <dbReference type="SAM" id="SignalP"/>
    </source>
</evidence>
<sequence length="294" mass="33105">MFFTGIVLSHLILFSYSPVECGLLIPEELPSFLSLLYSIVPPLRIGKDSRFGAGFRIGPNADLQFLVELGPQQNTLPIGPGPPGDIDDALPGVRRHVGSTTKPPPPPPTRRRLPPAPTRNNWGLNYIPNRRQKEPINQTVPNNFKSDAAKLSWRGKSQSQNDVKHQTSASIQRKIVRLPDSLIVYNNTQLATNTDVEMINNSQENYGNTVSVEDRNKVQKLTNKEQSTNNISNKNNGLSSNYLEETVQSLRKSEKKRNEQFQQQQQQTNQRPRALRDWVFSWFDGLKPPKSATA</sequence>
<feature type="region of interest" description="Disordered" evidence="1">
    <location>
        <begin position="246"/>
        <end position="272"/>
    </location>
</feature>
<feature type="signal peptide" evidence="2">
    <location>
        <begin position="1"/>
        <end position="21"/>
    </location>
</feature>
<dbReference type="AlphaFoldDB" id="A0A482X5V2"/>
<dbReference type="Proteomes" id="UP000291343">
    <property type="component" value="Unassembled WGS sequence"/>
</dbReference>
<evidence type="ECO:0000313" key="3">
    <source>
        <dbReference type="EMBL" id="RZF40996.1"/>
    </source>
</evidence>
<organism evidence="3 4">
    <name type="scientific">Laodelphax striatellus</name>
    <name type="common">Small brown planthopper</name>
    <name type="synonym">Delphax striatella</name>
    <dbReference type="NCBI Taxonomy" id="195883"/>
    <lineage>
        <taxon>Eukaryota</taxon>
        <taxon>Metazoa</taxon>
        <taxon>Ecdysozoa</taxon>
        <taxon>Arthropoda</taxon>
        <taxon>Hexapoda</taxon>
        <taxon>Insecta</taxon>
        <taxon>Pterygota</taxon>
        <taxon>Neoptera</taxon>
        <taxon>Paraneoptera</taxon>
        <taxon>Hemiptera</taxon>
        <taxon>Auchenorrhyncha</taxon>
        <taxon>Fulgoroidea</taxon>
        <taxon>Delphacidae</taxon>
        <taxon>Criomorphinae</taxon>
        <taxon>Laodelphax</taxon>
    </lineage>
</organism>
<dbReference type="OrthoDB" id="8188574at2759"/>
<evidence type="ECO:0000313" key="4">
    <source>
        <dbReference type="Proteomes" id="UP000291343"/>
    </source>
</evidence>
<reference evidence="3 4" key="1">
    <citation type="journal article" date="2017" name="Gigascience">
        <title>Genome sequence of the small brown planthopper, Laodelphax striatellus.</title>
        <authorList>
            <person name="Zhu J."/>
            <person name="Jiang F."/>
            <person name="Wang X."/>
            <person name="Yang P."/>
            <person name="Bao Y."/>
            <person name="Zhao W."/>
            <person name="Wang W."/>
            <person name="Lu H."/>
            <person name="Wang Q."/>
            <person name="Cui N."/>
            <person name="Li J."/>
            <person name="Chen X."/>
            <person name="Luo L."/>
            <person name="Yu J."/>
            <person name="Kang L."/>
            <person name="Cui F."/>
        </authorList>
    </citation>
    <scope>NUCLEOTIDE SEQUENCE [LARGE SCALE GENOMIC DNA]</scope>
    <source>
        <strain evidence="3">Lst14</strain>
    </source>
</reference>